<sequence>MQLGFLLDCNGLKSSVKPFLCILIGELWLDLEIFDSFPQFSDYKRVRAEFGIVEYKKYSFGS</sequence>
<reference evidence="1" key="1">
    <citation type="submission" date="2018-02" db="EMBL/GenBank/DDBJ databases">
        <title>Rhizophora mucronata_Transcriptome.</title>
        <authorList>
            <person name="Meera S.P."/>
            <person name="Sreeshan A."/>
            <person name="Augustine A."/>
        </authorList>
    </citation>
    <scope>NUCLEOTIDE SEQUENCE</scope>
    <source>
        <tissue evidence="1">Leaf</tissue>
    </source>
</reference>
<dbReference type="AlphaFoldDB" id="A0A2P2Q900"/>
<proteinExistence type="predicted"/>
<organism evidence="1">
    <name type="scientific">Rhizophora mucronata</name>
    <name type="common">Asiatic mangrove</name>
    <dbReference type="NCBI Taxonomy" id="61149"/>
    <lineage>
        <taxon>Eukaryota</taxon>
        <taxon>Viridiplantae</taxon>
        <taxon>Streptophyta</taxon>
        <taxon>Embryophyta</taxon>
        <taxon>Tracheophyta</taxon>
        <taxon>Spermatophyta</taxon>
        <taxon>Magnoliopsida</taxon>
        <taxon>eudicotyledons</taxon>
        <taxon>Gunneridae</taxon>
        <taxon>Pentapetalae</taxon>
        <taxon>rosids</taxon>
        <taxon>fabids</taxon>
        <taxon>Malpighiales</taxon>
        <taxon>Rhizophoraceae</taxon>
        <taxon>Rhizophora</taxon>
    </lineage>
</organism>
<dbReference type="EMBL" id="GGEC01082977">
    <property type="protein sequence ID" value="MBX63461.1"/>
    <property type="molecule type" value="Transcribed_RNA"/>
</dbReference>
<accession>A0A2P2Q900</accession>
<evidence type="ECO:0000313" key="1">
    <source>
        <dbReference type="EMBL" id="MBX63461.1"/>
    </source>
</evidence>
<name>A0A2P2Q900_RHIMU</name>
<protein>
    <submittedName>
        <fullName evidence="1">Uncharacterized protein</fullName>
    </submittedName>
</protein>